<dbReference type="EMBL" id="JYDT01000050">
    <property type="protein sequence ID" value="KRY87781.1"/>
    <property type="molecule type" value="Genomic_DNA"/>
</dbReference>
<protein>
    <submittedName>
        <fullName evidence="1">Uncharacterized protein</fullName>
    </submittedName>
</protein>
<evidence type="ECO:0000313" key="1">
    <source>
        <dbReference type="EMBL" id="KRY87781.1"/>
    </source>
</evidence>
<organism evidence="1 2">
    <name type="scientific">Trichinella pseudospiralis</name>
    <name type="common">Parasitic roundworm</name>
    <dbReference type="NCBI Taxonomy" id="6337"/>
    <lineage>
        <taxon>Eukaryota</taxon>
        <taxon>Metazoa</taxon>
        <taxon>Ecdysozoa</taxon>
        <taxon>Nematoda</taxon>
        <taxon>Enoplea</taxon>
        <taxon>Dorylaimia</taxon>
        <taxon>Trichinellida</taxon>
        <taxon>Trichinellidae</taxon>
        <taxon>Trichinella</taxon>
    </lineage>
</organism>
<evidence type="ECO:0000313" key="2">
    <source>
        <dbReference type="Proteomes" id="UP000054995"/>
    </source>
</evidence>
<dbReference type="Proteomes" id="UP000054995">
    <property type="component" value="Unassembled WGS sequence"/>
</dbReference>
<keyword evidence="2" id="KW-1185">Reference proteome</keyword>
<accession>A0A0V1FPF2</accession>
<name>A0A0V1FPF2_TRIPS</name>
<gene>
    <name evidence="1" type="ORF">T4D_16416</name>
</gene>
<sequence>MSLTINLFHKQRKTSLLAFLFLTIITFDTTKRVLENFKCFSMKQITNGRKVFEKMTFSKFFRIRKFYILNSIVHLI</sequence>
<proteinExistence type="predicted"/>
<dbReference type="AlphaFoldDB" id="A0A0V1FPF2"/>
<comment type="caution">
    <text evidence="1">The sequence shown here is derived from an EMBL/GenBank/DDBJ whole genome shotgun (WGS) entry which is preliminary data.</text>
</comment>
<reference evidence="1 2" key="1">
    <citation type="submission" date="2015-01" db="EMBL/GenBank/DDBJ databases">
        <title>Evolution of Trichinella species and genotypes.</title>
        <authorList>
            <person name="Korhonen P.K."/>
            <person name="Edoardo P."/>
            <person name="Giuseppe L.R."/>
            <person name="Gasser R.B."/>
        </authorList>
    </citation>
    <scope>NUCLEOTIDE SEQUENCE [LARGE SCALE GENOMIC DNA]</scope>
    <source>
        <strain evidence="1">ISS470</strain>
    </source>
</reference>